<feature type="domain" description="Transposase IS110-like N-terminal" evidence="1">
    <location>
        <begin position="14"/>
        <end position="169"/>
    </location>
</feature>
<dbReference type="KEGG" id="arev:RVR_1561"/>
<name>A0A7U3UPH4_9ACTN</name>
<dbReference type="AlphaFoldDB" id="A0A7U3UPH4"/>
<sequence length="417" mass="46171">MLRQRYRSTTHVFIGWDWATETHDVTVMDDTGKRIDRWEPTHTEEGFAKTLARLRKHADPADLPVAIETTRGLAVDRLLAAGHPVVPVHPNAFHAMRARWGASKAKTDAGDSMKLADYLRTDGHLLPRLEPTEPATLDLQALTRQRADHIEARIAAVNQLAALLDEHWPGGKAVFGKLDSDIAQAFLERYPTPASAAKLTAGRLETWCKRRGYCGKKPGSVLIERLRSAPTAASRLSETVVEHLIRVQVQLVHGIRATIRALDKAITEATATHPYAPLFATLPRIGTISLGQVIGEIGPLLERAQTCEQLIAEAGVVPVTRASGKSRTVAFRFATNRRARVALTTFADNSRHGSQWAAKIYDDARARKKRHPHAVRILARSWLRVMWACWRTGTCYDPDIHQANNKINTTADAPLAA</sequence>
<dbReference type="PANTHER" id="PTHR33055">
    <property type="entry name" value="TRANSPOSASE FOR INSERTION SEQUENCE ELEMENT IS1111A"/>
    <property type="match status" value="1"/>
</dbReference>
<dbReference type="InterPro" id="IPR002525">
    <property type="entry name" value="Transp_IS110-like_N"/>
</dbReference>
<dbReference type="InterPro" id="IPR047650">
    <property type="entry name" value="Transpos_IS110"/>
</dbReference>
<evidence type="ECO:0000313" key="3">
    <source>
        <dbReference type="EMBL" id="BBA96318.1"/>
    </source>
</evidence>
<reference evidence="3 4" key="3">
    <citation type="journal article" date="2011" name="Nat. Chem. Biol.">
        <title>Reveromycin A biosynthesis uses RevG and RevJ for stereospecific spiroacetal formation.</title>
        <authorList>
            <person name="Takahashi S."/>
            <person name="Toyoda A."/>
            <person name="Sekiyama Y."/>
            <person name="Takagi H."/>
            <person name="Nogawa T."/>
            <person name="Uramoto M."/>
            <person name="Suzuki R."/>
            <person name="Koshino H."/>
            <person name="Kumano T."/>
            <person name="Panthee S."/>
            <person name="Dairi T."/>
            <person name="Ishikawa J."/>
            <person name="Ikeda H."/>
            <person name="Sakaki Y."/>
            <person name="Osada H."/>
        </authorList>
    </citation>
    <scope>NUCLEOTIDE SEQUENCE [LARGE SCALE GENOMIC DNA]</scope>
    <source>
        <strain evidence="3 4">SN-593</strain>
    </source>
</reference>
<reference evidence="3 4" key="4">
    <citation type="journal article" date="2020" name="Sci. Rep.">
        <title>beta-carboline chemical signals induce reveromycin production through a LuxR family regulator in Streptomyces sp. SN-593.</title>
        <authorList>
            <person name="Panthee S."/>
            <person name="Kito N."/>
            <person name="Hayashi T."/>
            <person name="Shimizu T."/>
            <person name="Ishikawa J."/>
            <person name="Hamamoto H."/>
            <person name="Osada H."/>
            <person name="Takahashi S."/>
        </authorList>
    </citation>
    <scope>NUCLEOTIDE SEQUENCE [LARGE SCALE GENOMIC DNA]</scope>
    <source>
        <strain evidence="3 4">SN-593</strain>
    </source>
</reference>
<accession>A0A7U3UPH4</accession>
<dbReference type="Proteomes" id="UP000595703">
    <property type="component" value="Chromosome"/>
</dbReference>
<organism evidence="3 4">
    <name type="scientific">Actinacidiphila reveromycinica</name>
    <dbReference type="NCBI Taxonomy" id="659352"/>
    <lineage>
        <taxon>Bacteria</taxon>
        <taxon>Bacillati</taxon>
        <taxon>Actinomycetota</taxon>
        <taxon>Actinomycetes</taxon>
        <taxon>Kitasatosporales</taxon>
        <taxon>Streptomycetaceae</taxon>
        <taxon>Actinacidiphila</taxon>
    </lineage>
</organism>
<evidence type="ECO:0000259" key="2">
    <source>
        <dbReference type="Pfam" id="PF02371"/>
    </source>
</evidence>
<protein>
    <submittedName>
        <fullName evidence="3">Putative transposase</fullName>
    </submittedName>
</protein>
<dbReference type="GO" id="GO:0004803">
    <property type="term" value="F:transposase activity"/>
    <property type="evidence" value="ECO:0007669"/>
    <property type="project" value="InterPro"/>
</dbReference>
<dbReference type="GO" id="GO:0006313">
    <property type="term" value="P:DNA transposition"/>
    <property type="evidence" value="ECO:0007669"/>
    <property type="project" value="InterPro"/>
</dbReference>
<reference evidence="3 4" key="2">
    <citation type="journal article" date="2011" name="J. Antibiot.">
        <title>Furaquinocins I and J: novel polyketide isoprenoid hybrid compounds from Streptomyces reveromyceticus SN-593.</title>
        <authorList>
            <person name="Panthee S."/>
            <person name="Takahashi S."/>
            <person name="Takagi H."/>
            <person name="Nogawa T."/>
            <person name="Oowada E."/>
            <person name="Uramoto M."/>
            <person name="Osada H."/>
        </authorList>
    </citation>
    <scope>NUCLEOTIDE SEQUENCE [LARGE SCALE GENOMIC DNA]</scope>
    <source>
        <strain evidence="3 4">SN-593</strain>
    </source>
</reference>
<evidence type="ECO:0000259" key="1">
    <source>
        <dbReference type="Pfam" id="PF01548"/>
    </source>
</evidence>
<dbReference type="InterPro" id="IPR003346">
    <property type="entry name" value="Transposase_20"/>
</dbReference>
<dbReference type="NCBIfam" id="NF033542">
    <property type="entry name" value="transpos_IS110"/>
    <property type="match status" value="1"/>
</dbReference>
<dbReference type="EMBL" id="AP018365">
    <property type="protein sequence ID" value="BBA96318.1"/>
    <property type="molecule type" value="Genomic_DNA"/>
</dbReference>
<keyword evidence="4" id="KW-1185">Reference proteome</keyword>
<dbReference type="Pfam" id="PF01548">
    <property type="entry name" value="DEDD_Tnp_IS110"/>
    <property type="match status" value="1"/>
</dbReference>
<dbReference type="PANTHER" id="PTHR33055:SF3">
    <property type="entry name" value="PUTATIVE TRANSPOSASE FOR IS117-RELATED"/>
    <property type="match status" value="1"/>
</dbReference>
<gene>
    <name evidence="3" type="ORF">RVR_1561</name>
</gene>
<reference evidence="3 4" key="1">
    <citation type="journal article" date="2010" name="J. Bacteriol.">
        <title>Biochemical characterization of a novel indole prenyltransferase from Streptomyces sp. SN-593.</title>
        <authorList>
            <person name="Takahashi S."/>
            <person name="Takagi H."/>
            <person name="Toyoda A."/>
            <person name="Uramoto M."/>
            <person name="Nogawa T."/>
            <person name="Ueki M."/>
            <person name="Sakaki Y."/>
            <person name="Osada H."/>
        </authorList>
    </citation>
    <scope>NUCLEOTIDE SEQUENCE [LARGE SCALE GENOMIC DNA]</scope>
    <source>
        <strain evidence="3 4">SN-593</strain>
    </source>
</reference>
<dbReference type="Pfam" id="PF02371">
    <property type="entry name" value="Transposase_20"/>
    <property type="match status" value="1"/>
</dbReference>
<proteinExistence type="predicted"/>
<evidence type="ECO:0000313" key="4">
    <source>
        <dbReference type="Proteomes" id="UP000595703"/>
    </source>
</evidence>
<dbReference type="GO" id="GO:0003677">
    <property type="term" value="F:DNA binding"/>
    <property type="evidence" value="ECO:0007669"/>
    <property type="project" value="InterPro"/>
</dbReference>
<feature type="domain" description="Transposase IS116/IS110/IS902 C-terminal" evidence="2">
    <location>
        <begin position="278"/>
        <end position="361"/>
    </location>
</feature>